<dbReference type="Proteomes" id="UP000244755">
    <property type="component" value="Chromosome 1"/>
</dbReference>
<proteinExistence type="predicted"/>
<dbReference type="RefSeq" id="WP_099952558.1">
    <property type="nucleotide sequence ID" value="NZ_CP028843.1"/>
</dbReference>
<keyword evidence="2" id="KW-1185">Reference proteome</keyword>
<name>A0A2R4WGK9_9HYPH</name>
<evidence type="ECO:0000313" key="1">
    <source>
        <dbReference type="EMBL" id="AWB20659.1"/>
    </source>
</evidence>
<dbReference type="EMBL" id="CP028843">
    <property type="protein sequence ID" value="AWB20659.1"/>
    <property type="molecule type" value="Genomic_DNA"/>
</dbReference>
<accession>A0A2R4WGK9</accession>
<gene>
    <name evidence="1" type="ORF">DA075_06755</name>
</gene>
<protein>
    <submittedName>
        <fullName evidence="1">Uncharacterized protein</fullName>
    </submittedName>
</protein>
<organism evidence="1 2">
    <name type="scientific">Methylobacterium currus</name>
    <dbReference type="NCBI Taxonomy" id="2051553"/>
    <lineage>
        <taxon>Bacteria</taxon>
        <taxon>Pseudomonadati</taxon>
        <taxon>Pseudomonadota</taxon>
        <taxon>Alphaproteobacteria</taxon>
        <taxon>Hyphomicrobiales</taxon>
        <taxon>Methylobacteriaceae</taxon>
        <taxon>Methylobacterium</taxon>
    </lineage>
</organism>
<sequence>MNGFLALVLVCASTVPVQDCDEAKATDVFKTRVASEIGCATGWQEIIARSEIREGLGRTAYLKTQCRRMRAGGK</sequence>
<dbReference type="AlphaFoldDB" id="A0A2R4WGK9"/>
<reference evidence="1 2" key="1">
    <citation type="submission" date="2018-04" db="EMBL/GenBank/DDBJ databases">
        <title>Methylobacterium sp. PR1016A genome.</title>
        <authorList>
            <person name="Park W."/>
        </authorList>
    </citation>
    <scope>NUCLEOTIDE SEQUENCE [LARGE SCALE GENOMIC DNA]</scope>
    <source>
        <strain evidence="1 2">PR1016A</strain>
    </source>
</reference>
<evidence type="ECO:0000313" key="2">
    <source>
        <dbReference type="Proteomes" id="UP000244755"/>
    </source>
</evidence>
<dbReference type="OrthoDB" id="7997682at2"/>
<dbReference type="KEGG" id="mee:DA075_06755"/>